<sequence>MACVHPVVQHAHHYGLMPSDIGVKVHEPNSADPVNSSRPALNGTRQSATVQNDEECSVDHFQRTIKSFLEGSAFNPPQIDPSRIVEIQRAATHHVTALRWDPPAIQRATKIISWVCDGTIRSYNHLSDSALRGITIFNTFLFLVDDISAQISPDLRVFATDLMARRDPSNPILRSLLDFLPSMRVHCGPVATDMLLVTTLDFFNGCLLELRPDDYRGDRIRGAVDFPPGFRLKTEETWLGVYQPYISSLIDLINSLNDWFPFYKASILGDESANFTCNRAKAEGILGEESLVRTKARTVQCLRVVREGFKGYPELLGAVEGFVSGLIAYHVTSPRYKLGRML</sequence>
<comment type="caution">
    <text evidence="3">The sequence shown here is derived from an EMBL/GenBank/DDBJ whole genome shotgun (WGS) entry which is preliminary data.</text>
</comment>
<dbReference type="Proteomes" id="UP001310890">
    <property type="component" value="Unassembled WGS sequence"/>
</dbReference>
<gene>
    <name evidence="3" type="ORF">LTR62_005198</name>
</gene>
<reference evidence="3" key="1">
    <citation type="submission" date="2023-08" db="EMBL/GenBank/DDBJ databases">
        <title>Black Yeasts Isolated from many extreme environments.</title>
        <authorList>
            <person name="Coleine C."/>
            <person name="Stajich J.E."/>
            <person name="Selbmann L."/>
        </authorList>
    </citation>
    <scope>NUCLEOTIDE SEQUENCE</scope>
    <source>
        <strain evidence="3">CCFEE 5401</strain>
    </source>
</reference>
<dbReference type="InterPro" id="IPR024652">
    <property type="entry name" value="Trichodiene_synth"/>
</dbReference>
<keyword evidence="2" id="KW-0456">Lyase</keyword>
<accession>A0AAN7TFP9</accession>
<proteinExistence type="inferred from homology"/>
<dbReference type="Gene3D" id="1.10.600.10">
    <property type="entry name" value="Farnesyl Diphosphate Synthase"/>
    <property type="match status" value="1"/>
</dbReference>
<protein>
    <recommendedName>
        <fullName evidence="5">Trichodiene synthase</fullName>
    </recommendedName>
</protein>
<evidence type="ECO:0000256" key="2">
    <source>
        <dbReference type="ARBA" id="ARBA00023239"/>
    </source>
</evidence>
<organism evidence="3 4">
    <name type="scientific">Meristemomyces frigidus</name>
    <dbReference type="NCBI Taxonomy" id="1508187"/>
    <lineage>
        <taxon>Eukaryota</taxon>
        <taxon>Fungi</taxon>
        <taxon>Dikarya</taxon>
        <taxon>Ascomycota</taxon>
        <taxon>Pezizomycotina</taxon>
        <taxon>Dothideomycetes</taxon>
        <taxon>Dothideomycetidae</taxon>
        <taxon>Mycosphaerellales</taxon>
        <taxon>Teratosphaeriaceae</taxon>
        <taxon>Meristemomyces</taxon>
    </lineage>
</organism>
<evidence type="ECO:0000313" key="3">
    <source>
        <dbReference type="EMBL" id="KAK5111358.1"/>
    </source>
</evidence>
<dbReference type="InterPro" id="IPR008949">
    <property type="entry name" value="Isoprenoid_synthase_dom_sf"/>
</dbReference>
<dbReference type="AlphaFoldDB" id="A0AAN7TFP9"/>
<evidence type="ECO:0000256" key="1">
    <source>
        <dbReference type="ARBA" id="ARBA00007946"/>
    </source>
</evidence>
<dbReference type="GO" id="GO:0016838">
    <property type="term" value="F:carbon-oxygen lyase activity, acting on phosphates"/>
    <property type="evidence" value="ECO:0007669"/>
    <property type="project" value="InterPro"/>
</dbReference>
<comment type="similarity">
    <text evidence="1">Belongs to the trichodiene synthase family.</text>
</comment>
<dbReference type="SUPFAM" id="SSF48576">
    <property type="entry name" value="Terpenoid synthases"/>
    <property type="match status" value="1"/>
</dbReference>
<evidence type="ECO:0000313" key="4">
    <source>
        <dbReference type="Proteomes" id="UP001310890"/>
    </source>
</evidence>
<evidence type="ECO:0008006" key="5">
    <source>
        <dbReference type="Google" id="ProtNLM"/>
    </source>
</evidence>
<dbReference type="Pfam" id="PF06330">
    <property type="entry name" value="TRI5"/>
    <property type="match status" value="1"/>
</dbReference>
<dbReference type="EMBL" id="JAVRRL010000040">
    <property type="protein sequence ID" value="KAK5111358.1"/>
    <property type="molecule type" value="Genomic_DNA"/>
</dbReference>
<name>A0AAN7TFP9_9PEZI</name>